<organism evidence="1 2">
    <name type="scientific">Peronosclerospora sorghi</name>
    <dbReference type="NCBI Taxonomy" id="230839"/>
    <lineage>
        <taxon>Eukaryota</taxon>
        <taxon>Sar</taxon>
        <taxon>Stramenopiles</taxon>
        <taxon>Oomycota</taxon>
        <taxon>Peronosporomycetes</taxon>
        <taxon>Peronosporales</taxon>
        <taxon>Peronosporaceae</taxon>
        <taxon>Peronosclerospora</taxon>
    </lineage>
</organism>
<proteinExistence type="predicted"/>
<evidence type="ECO:0000313" key="2">
    <source>
        <dbReference type="Proteomes" id="UP001163321"/>
    </source>
</evidence>
<accession>A0ACC0WCC0</accession>
<dbReference type="EMBL" id="CM047581">
    <property type="protein sequence ID" value="KAI9916387.1"/>
    <property type="molecule type" value="Genomic_DNA"/>
</dbReference>
<gene>
    <name evidence="1" type="ORF">PsorP6_018100</name>
</gene>
<keyword evidence="2" id="KW-1185">Reference proteome</keyword>
<reference evidence="1 2" key="1">
    <citation type="journal article" date="2022" name="bioRxiv">
        <title>The genome of the oomycete Peronosclerospora sorghi, a cosmopolitan pathogen of maize and sorghum, is inflated with dispersed pseudogenes.</title>
        <authorList>
            <person name="Fletcher K."/>
            <person name="Martin F."/>
            <person name="Isakeit T."/>
            <person name="Cavanaugh K."/>
            <person name="Magill C."/>
            <person name="Michelmore R."/>
        </authorList>
    </citation>
    <scope>NUCLEOTIDE SEQUENCE [LARGE SCALE GENOMIC DNA]</scope>
    <source>
        <strain evidence="1">P6</strain>
    </source>
</reference>
<dbReference type="Proteomes" id="UP001163321">
    <property type="component" value="Chromosome 2"/>
</dbReference>
<protein>
    <submittedName>
        <fullName evidence="1">Uncharacterized protein</fullName>
    </submittedName>
</protein>
<comment type="caution">
    <text evidence="1">The sequence shown here is derived from an EMBL/GenBank/DDBJ whole genome shotgun (WGS) entry which is preliminary data.</text>
</comment>
<evidence type="ECO:0000313" key="1">
    <source>
        <dbReference type="EMBL" id="KAI9916387.1"/>
    </source>
</evidence>
<name>A0ACC0WCC0_9STRA</name>
<sequence>MAETLEFAREKLTEAEARAVCVDEEHDAALKALGEMKSQSEAQSTKSLERELQELQIQRENDAETAEKTKDRHGAELATKDDIISTLKSKLEEVMAAYKRLKGHAKHVQDKPDARDGK</sequence>